<dbReference type="EMBL" id="CACSIP010000025">
    <property type="protein sequence ID" value="CAA0126463.1"/>
    <property type="molecule type" value="Genomic_DNA"/>
</dbReference>
<evidence type="ECO:0000313" key="3">
    <source>
        <dbReference type="Proteomes" id="UP000430146"/>
    </source>
</evidence>
<dbReference type="Proteomes" id="UP000430146">
    <property type="component" value="Unassembled WGS sequence"/>
</dbReference>
<feature type="transmembrane region" description="Helical" evidence="1">
    <location>
        <begin position="74"/>
        <end position="94"/>
    </location>
</feature>
<proteinExistence type="predicted"/>
<dbReference type="RefSeq" id="WP_159232362.1">
    <property type="nucleotide sequence ID" value="NZ_CACSIP010000025.1"/>
</dbReference>
<gene>
    <name evidence="2" type="ORF">AELLOGFF_04792</name>
</gene>
<feature type="transmembrane region" description="Helical" evidence="1">
    <location>
        <begin position="100"/>
        <end position="123"/>
    </location>
</feature>
<accession>A0A5S9R0U6</accession>
<reference evidence="2 3" key="1">
    <citation type="submission" date="2019-11" db="EMBL/GenBank/DDBJ databases">
        <authorList>
            <person name="Holert J."/>
        </authorList>
    </citation>
    <scope>NUCLEOTIDE SEQUENCE [LARGE SCALE GENOMIC DNA]</scope>
    <source>
        <strain evidence="2">BC8_1</strain>
    </source>
</reference>
<organism evidence="2 3">
    <name type="scientific">Mycolicibacterium vanbaalenii</name>
    <name type="common">Mycobacterium vanbaalenii</name>
    <dbReference type="NCBI Taxonomy" id="110539"/>
    <lineage>
        <taxon>Bacteria</taxon>
        <taxon>Bacillati</taxon>
        <taxon>Actinomycetota</taxon>
        <taxon>Actinomycetes</taxon>
        <taxon>Mycobacteriales</taxon>
        <taxon>Mycobacteriaceae</taxon>
        <taxon>Mycolicibacterium</taxon>
    </lineage>
</organism>
<keyword evidence="1" id="KW-1133">Transmembrane helix</keyword>
<dbReference type="OrthoDB" id="4772576at2"/>
<protein>
    <submittedName>
        <fullName evidence="2">Uncharacterized protein</fullName>
    </submittedName>
</protein>
<dbReference type="AlphaFoldDB" id="A0A5S9R0U6"/>
<keyword evidence="1" id="KW-0472">Membrane</keyword>
<evidence type="ECO:0000256" key="1">
    <source>
        <dbReference type="SAM" id="Phobius"/>
    </source>
</evidence>
<evidence type="ECO:0000313" key="2">
    <source>
        <dbReference type="EMBL" id="CAA0126463.1"/>
    </source>
</evidence>
<keyword evidence="1" id="KW-0812">Transmembrane</keyword>
<feature type="transmembrane region" description="Helical" evidence="1">
    <location>
        <begin position="48"/>
        <end position="67"/>
    </location>
</feature>
<feature type="transmembrane region" description="Helical" evidence="1">
    <location>
        <begin position="20"/>
        <end position="42"/>
    </location>
</feature>
<name>A0A5S9R0U6_MYCVN</name>
<sequence length="183" mass="19757">MATNARSAAWAKVRTASSVLFGLALIVYVMVTGIRMMAGLIAPGIWGYLGVAGYLTLVGPAPFLLLLSRNPRWVVRNLGPVILVGAMTIALAVAGGNHGWPAWVAAAWILVLPTGYLVARGLASLPVRLTRRRAARLLRRRDDATANAWNVDEWEWAFTQIGTPIALDQAARCRARQSLLSTT</sequence>
<keyword evidence="3" id="KW-1185">Reference proteome</keyword>